<reference evidence="2" key="1">
    <citation type="submission" date="2025-08" db="UniProtKB">
        <authorList>
            <consortium name="RefSeq"/>
        </authorList>
    </citation>
    <scope>IDENTIFICATION</scope>
</reference>
<keyword evidence="2" id="KW-0067">ATP-binding</keyword>
<evidence type="ECO:0000313" key="2">
    <source>
        <dbReference type="RefSeq" id="XP_042639473.1"/>
    </source>
</evidence>
<protein>
    <submittedName>
        <fullName evidence="2">ATP-binding cassette sub-family A member 6</fullName>
    </submittedName>
</protein>
<gene>
    <name evidence="2" type="primary">LOC103214092</name>
</gene>
<proteinExistence type="predicted"/>
<accession>A0AC54ZFN3</accession>
<dbReference type="Proteomes" id="UP000694850">
    <property type="component" value="Unplaced"/>
</dbReference>
<sequence length="1418" mass="161509">MNKKKKNVYQQTQALLCKNFLKKWRTKRQSLVEWSLPILLGLYMGLFSDFQENSHIPETPSQDLGRVDKFNDSYIMVVYTPVSNVTQQIMNKTASAPFLKGRSVIGAPDKKSMDALITEHFPYIVTVIFYDTFSYKLNFYQGYSIPYVTEEDFSAHCWHGYEGVSCSQSLYWERGFVTLQTAINAAIIEITTNHSVLEQLMSVTGINMKMFPFISKDIFQNETFIFYCLIYFSPFMYFASFNITQERKKLKNLMKMMGLRDSAFWLSWGLFYAGSIFIISILITIVITSAQIIVSMGFMVIFTLFFLYGLSLIIHLDYKLSDVLFPDPSGDSYIMTGTFLILIFDGLLYLALALYFDRILPCGNERHYSPLFFLNSSSCFQHQRTENKIAEKEIEPENSTDDYFEPVAPEFQGKEAIRIRNIKKEYKGMSGKVEALKGLFFDVYEGQITAILGHSGAGKSSLLNILNGLSVPTEGSVTIYNRNLSEMQDLEEVRRIAGVCPQFNVQFDILTVKENLRLFAKIKGIQPQEVEQEVQRVLLELDLQNIQDHLAKNLSEGQKRKLTFGIAILGDPQVLLLDEPTARLDPFSRHRVWNFLKERKSDHVILLSTSFTDEADILADRKVIMSNGRLKCAGSSLFLKRRWGLGYHLRLELAPSSLPEMQKALSGMALWRLQVCAIARLRFLKLKHGKKELLILLLVLGIAMWPLIMENLLRALLSLNSNLEFKPEMYFLSPGQLPKEPHTSLLIINNTESNIEDFIHSLKHQNIVLEVDDFDNRNGTDDLSYNGAILVSGKQKDYRFSVVCNVKRLHCFPTLMGIVSNGLLGMLNFTKYIRTERDAIFNRYEPVWTDLPEGSLFLFLMVCSISPYIAMSSVGDYKNEAHSRLWTSGLPPSAYWCGQALVDTSLYIFIFLSMYLFFYLIKRVYIFITSRIVFALIVTTLGSAAALVILSYVISFIFHKRRKNNSLWSFCFYMITIIMFDITIMQDFSLGILIPFMVLVPPFTVGGFIMFSSKKIYEQYGIVKDKIYDLDEVDLLVCLIVNEDEDVQRERLRTTTALTTSNTDEKPVIIASCLHKEYAGQKKCCCFSKRKKKIATRNISFCIKEGEILGLLGPNGAGKSSSIRMIAGITKPTAGKVELKGSSSVWSHQEDNAIKFLGYCPQENALWPNLTVREHLEVYAAVKGLRREDAKAAITGLVEDFKLRDLLAVPVQKLTAGSSRMLCFVLSILGSSPVLLLDEPSTGLDPTKQQQMWQEIQAAVRNTKKGALLITHSLDEAEALCDRVAIMVSGRLRCIGPIEHLKSKFGKDYILQLKVKEPSQVTLVHTEILRLFPQAARQERYPSFLTYKLPMADVCGLSQAFHRLEAVKCNFNLDEYSLSQCTLEQVFLELSKEQELGNLDEEVDTTMRWRLLSQSDDP</sequence>
<organism evidence="1 2">
    <name type="scientific">Orycteropus afer afer</name>
    <dbReference type="NCBI Taxonomy" id="1230840"/>
    <lineage>
        <taxon>Eukaryota</taxon>
        <taxon>Metazoa</taxon>
        <taxon>Chordata</taxon>
        <taxon>Craniata</taxon>
        <taxon>Vertebrata</taxon>
        <taxon>Euteleostomi</taxon>
        <taxon>Mammalia</taxon>
        <taxon>Eutheria</taxon>
        <taxon>Afrotheria</taxon>
        <taxon>Tubulidentata</taxon>
        <taxon>Orycteropodidae</taxon>
        <taxon>Orycteropus</taxon>
    </lineage>
</organism>
<dbReference type="RefSeq" id="XP_042639473.1">
    <property type="nucleotide sequence ID" value="XM_042783539.1"/>
</dbReference>
<keyword evidence="2" id="KW-0547">Nucleotide-binding</keyword>
<name>A0AC54ZFN3_ORYAF</name>
<evidence type="ECO:0000313" key="1">
    <source>
        <dbReference type="Proteomes" id="UP000694850"/>
    </source>
</evidence>
<keyword evidence="1" id="KW-1185">Reference proteome</keyword>